<evidence type="ECO:0000313" key="1">
    <source>
        <dbReference type="EMBL" id="GBL95069.1"/>
    </source>
</evidence>
<evidence type="ECO:0000313" key="2">
    <source>
        <dbReference type="Proteomes" id="UP000499080"/>
    </source>
</evidence>
<reference evidence="1 2" key="1">
    <citation type="journal article" date="2019" name="Sci. Rep.">
        <title>Orb-weaving spider Araneus ventricosus genome elucidates the spidroin gene catalogue.</title>
        <authorList>
            <person name="Kono N."/>
            <person name="Nakamura H."/>
            <person name="Ohtoshi R."/>
            <person name="Moran D.A.P."/>
            <person name="Shinohara A."/>
            <person name="Yoshida Y."/>
            <person name="Fujiwara M."/>
            <person name="Mori M."/>
            <person name="Tomita M."/>
            <person name="Arakawa K."/>
        </authorList>
    </citation>
    <scope>NUCLEOTIDE SEQUENCE [LARGE SCALE GENOMIC DNA]</scope>
</reference>
<accession>A0A4Y2BTM5</accession>
<dbReference type="AlphaFoldDB" id="A0A4Y2BTM5"/>
<gene>
    <name evidence="1" type="ORF">AVEN_188814_1</name>
</gene>
<organism evidence="1 2">
    <name type="scientific">Araneus ventricosus</name>
    <name type="common">Orbweaver spider</name>
    <name type="synonym">Epeira ventricosa</name>
    <dbReference type="NCBI Taxonomy" id="182803"/>
    <lineage>
        <taxon>Eukaryota</taxon>
        <taxon>Metazoa</taxon>
        <taxon>Ecdysozoa</taxon>
        <taxon>Arthropoda</taxon>
        <taxon>Chelicerata</taxon>
        <taxon>Arachnida</taxon>
        <taxon>Araneae</taxon>
        <taxon>Araneomorphae</taxon>
        <taxon>Entelegynae</taxon>
        <taxon>Araneoidea</taxon>
        <taxon>Araneidae</taxon>
        <taxon>Araneus</taxon>
    </lineage>
</organism>
<sequence>MSVLQSLEQTESSNNPVICDILLQMEDLRNKGFDILFCWVAGHTGMSWQTLLLNLHLSPSIVRFLCLMLQASSESMSIRCGDNCGICKNKTNYTP</sequence>
<comment type="caution">
    <text evidence="1">The sequence shown here is derived from an EMBL/GenBank/DDBJ whole genome shotgun (WGS) entry which is preliminary data.</text>
</comment>
<dbReference type="Proteomes" id="UP000499080">
    <property type="component" value="Unassembled WGS sequence"/>
</dbReference>
<proteinExistence type="predicted"/>
<protein>
    <recommendedName>
        <fullName evidence="3">RNase H type-1 domain-containing protein</fullName>
    </recommendedName>
</protein>
<keyword evidence="2" id="KW-1185">Reference proteome</keyword>
<evidence type="ECO:0008006" key="3">
    <source>
        <dbReference type="Google" id="ProtNLM"/>
    </source>
</evidence>
<name>A0A4Y2BTM5_ARAVE</name>
<dbReference type="EMBL" id="BGPR01000108">
    <property type="protein sequence ID" value="GBL95069.1"/>
    <property type="molecule type" value="Genomic_DNA"/>
</dbReference>